<reference evidence="2" key="2">
    <citation type="journal article" date="2024" name="Antonie Van Leeuwenhoek">
        <title>Roseihalotalea indica gen. nov., sp. nov., a halophilic Bacteroidetes from mesopelagic Southwest Indian Ocean with higher carbohydrate metabolic potential.</title>
        <authorList>
            <person name="Chen B."/>
            <person name="Zhang M."/>
            <person name="Lin D."/>
            <person name="Ye J."/>
            <person name="Tang K."/>
        </authorList>
    </citation>
    <scope>NUCLEOTIDE SEQUENCE</scope>
    <source>
        <strain evidence="2">TK19036</strain>
    </source>
</reference>
<feature type="transmembrane region" description="Helical" evidence="1">
    <location>
        <begin position="83"/>
        <end position="103"/>
    </location>
</feature>
<feature type="transmembrane region" description="Helical" evidence="1">
    <location>
        <begin position="205"/>
        <end position="222"/>
    </location>
</feature>
<feature type="transmembrane region" description="Helical" evidence="1">
    <location>
        <begin position="228"/>
        <end position="248"/>
    </location>
</feature>
<dbReference type="AlphaFoldDB" id="A0AA49GS49"/>
<sequence>MNTAKSVSTARWGVLAFFVITILMNYLSQSVLFDGQTIGGVSDKYSTLITPAGYAFSIWGLIYLTLGAYVYYQTFQASPEYNIFDRIAPPLILNLIANSLWLVAFQSEYIALSALLMLVILATLIIITIQWVKDRALPTHLKVKVRIPFSLYLGWISVATIVNLSVLAKYTEWNVLGLSEPTWVVIMTTVGVALAVLILLATHDVVYPLVFVWAYIAIAVAQPESEHIRLAALGWAVVLLIIDAAYFIRQRQRKKVLA</sequence>
<dbReference type="EMBL" id="CP120682">
    <property type="protein sequence ID" value="WKN38929.1"/>
    <property type="molecule type" value="Genomic_DNA"/>
</dbReference>
<feature type="transmembrane region" description="Helical" evidence="1">
    <location>
        <begin position="52"/>
        <end position="71"/>
    </location>
</feature>
<feature type="transmembrane region" description="Helical" evidence="1">
    <location>
        <begin position="182"/>
        <end position="200"/>
    </location>
</feature>
<dbReference type="PANTHER" id="PTHR33802:SF1">
    <property type="entry name" value="XK-RELATED PROTEIN"/>
    <property type="match status" value="1"/>
</dbReference>
<proteinExistence type="predicted"/>
<feature type="transmembrane region" description="Helical" evidence="1">
    <location>
        <begin position="12"/>
        <end position="32"/>
    </location>
</feature>
<organism evidence="2">
    <name type="scientific">Roseihalotalea indica</name>
    <dbReference type="NCBI Taxonomy" id="2867963"/>
    <lineage>
        <taxon>Bacteria</taxon>
        <taxon>Pseudomonadati</taxon>
        <taxon>Bacteroidota</taxon>
        <taxon>Cytophagia</taxon>
        <taxon>Cytophagales</taxon>
        <taxon>Catalimonadaceae</taxon>
        <taxon>Roseihalotalea</taxon>
    </lineage>
</organism>
<evidence type="ECO:0000313" key="2">
    <source>
        <dbReference type="EMBL" id="WKN38929.1"/>
    </source>
</evidence>
<keyword evidence="1" id="KW-0472">Membrane</keyword>
<gene>
    <name evidence="2" type="ORF">K4G66_09465</name>
</gene>
<keyword evidence="1" id="KW-1133">Transmembrane helix</keyword>
<accession>A0AA49GS49</accession>
<feature type="transmembrane region" description="Helical" evidence="1">
    <location>
        <begin position="109"/>
        <end position="129"/>
    </location>
</feature>
<name>A0AA49GS49_9BACT</name>
<dbReference type="InterPro" id="IPR038330">
    <property type="entry name" value="TspO/MBR-related_sf"/>
</dbReference>
<dbReference type="Gene3D" id="1.20.1260.100">
    <property type="entry name" value="TspO/MBR protein"/>
    <property type="match status" value="1"/>
</dbReference>
<protein>
    <submittedName>
        <fullName evidence="2">Tryptophan-rich sensory protein</fullName>
    </submittedName>
</protein>
<dbReference type="PANTHER" id="PTHR33802">
    <property type="entry name" value="SI:CH211-161H7.5-RELATED"/>
    <property type="match status" value="1"/>
</dbReference>
<keyword evidence="1" id="KW-0812">Transmembrane</keyword>
<reference evidence="2" key="1">
    <citation type="journal article" date="2023" name="Comput. Struct. Biotechnol. J.">
        <title>Discovery of a novel marine Bacteroidetes with a rich repertoire of carbohydrate-active enzymes.</title>
        <authorList>
            <person name="Chen B."/>
            <person name="Liu G."/>
            <person name="Chen Q."/>
            <person name="Wang H."/>
            <person name="Liu L."/>
            <person name="Tang K."/>
        </authorList>
    </citation>
    <scope>NUCLEOTIDE SEQUENCE</scope>
    <source>
        <strain evidence="2">TK19036</strain>
    </source>
</reference>
<evidence type="ECO:0000256" key="1">
    <source>
        <dbReference type="SAM" id="Phobius"/>
    </source>
</evidence>
<feature type="transmembrane region" description="Helical" evidence="1">
    <location>
        <begin position="149"/>
        <end position="170"/>
    </location>
</feature>